<comment type="caution">
    <text evidence="1">The sequence shown here is derived from an EMBL/GenBank/DDBJ whole genome shotgun (WGS) entry which is preliminary data.</text>
</comment>
<keyword evidence="2" id="KW-1185">Reference proteome</keyword>
<dbReference type="EC" id="3.6.3.40" evidence="1"/>
<organism evidence="1 2">
    <name type="scientific">Bifidobacterium minimum</name>
    <dbReference type="NCBI Taxonomy" id="1693"/>
    <lineage>
        <taxon>Bacteria</taxon>
        <taxon>Bacillati</taxon>
        <taxon>Actinomycetota</taxon>
        <taxon>Actinomycetes</taxon>
        <taxon>Bifidobacteriales</taxon>
        <taxon>Bifidobacteriaceae</taxon>
        <taxon>Bifidobacterium</taxon>
    </lineage>
</organism>
<evidence type="ECO:0000313" key="2">
    <source>
        <dbReference type="Proteomes" id="UP000029014"/>
    </source>
</evidence>
<reference evidence="1 2" key="1">
    <citation type="submission" date="2014-03" db="EMBL/GenBank/DDBJ databases">
        <title>Genomics of Bifidobacteria.</title>
        <authorList>
            <person name="Ventura M."/>
            <person name="Milani C."/>
            <person name="Lugli G.A."/>
        </authorList>
    </citation>
    <scope>NUCLEOTIDE SEQUENCE [LARGE SCALE GENOMIC DNA]</scope>
    <source>
        <strain evidence="1 2">LMG 11592</strain>
    </source>
</reference>
<proteinExistence type="predicted"/>
<sequence>MEQKLKNYSSGMQVRLAFSVAIKSQGDILVLDEVLAVGDEAFQKKCQNYFFEAKRQKKTVILVTHSMADVRRYCDRAMLIQNGRIAKIGDPDEVADAYSDSFLPPRTVESVNREKTVMSSLVVESASLSVGGDRLKFLAGGEDFSLDFQLRVQRPLMRSRVFVDVFDGRGVPVLSVPLAKDGAEVLHEGLRDVRIGVSNVFAFGDYRVSVAVQNDVERVVVGENVCRFHIKGEAAEVMSVVDPDAVCTVHVK</sequence>
<dbReference type="eggNOG" id="COG1134">
    <property type="taxonomic scope" value="Bacteria"/>
</dbReference>
<accession>A0A087BLD9</accession>
<dbReference type="GO" id="GO:0016787">
    <property type="term" value="F:hydrolase activity"/>
    <property type="evidence" value="ECO:0007669"/>
    <property type="project" value="UniProtKB-KW"/>
</dbReference>
<dbReference type="InterPro" id="IPR050683">
    <property type="entry name" value="Bact_Polysacc_Export_ATP-bd"/>
</dbReference>
<dbReference type="GO" id="GO:0005524">
    <property type="term" value="F:ATP binding"/>
    <property type="evidence" value="ECO:0007669"/>
    <property type="project" value="UniProtKB-KW"/>
</dbReference>
<dbReference type="STRING" id="1693.BMIN_1505"/>
<dbReference type="PANTHER" id="PTHR46743">
    <property type="entry name" value="TEICHOIC ACIDS EXPORT ATP-BINDING PROTEIN TAGH"/>
    <property type="match status" value="1"/>
</dbReference>
<dbReference type="Proteomes" id="UP000029014">
    <property type="component" value="Unassembled WGS sequence"/>
</dbReference>
<keyword evidence="1" id="KW-0547">Nucleotide-binding</keyword>
<dbReference type="EMBL" id="JGZD01000012">
    <property type="protein sequence ID" value="KFI71839.1"/>
    <property type="molecule type" value="Genomic_DNA"/>
</dbReference>
<gene>
    <name evidence="1" type="ORF">BMIN_1505</name>
</gene>
<keyword evidence="1" id="KW-0378">Hydrolase</keyword>
<dbReference type="PANTHER" id="PTHR46743:SF2">
    <property type="entry name" value="TEICHOIC ACIDS EXPORT ATP-BINDING PROTEIN TAGH"/>
    <property type="match status" value="1"/>
</dbReference>
<dbReference type="AlphaFoldDB" id="A0A087BLD9"/>
<protein>
    <submittedName>
        <fullName evidence="1">ABC transporter ATP-binding protein</fullName>
        <ecNumber evidence="1">3.6.3.40</ecNumber>
    </submittedName>
</protein>
<dbReference type="SUPFAM" id="SSF52540">
    <property type="entry name" value="P-loop containing nucleoside triphosphate hydrolases"/>
    <property type="match status" value="1"/>
</dbReference>
<evidence type="ECO:0000313" key="1">
    <source>
        <dbReference type="EMBL" id="KFI71839.1"/>
    </source>
</evidence>
<dbReference type="Gene3D" id="3.40.50.300">
    <property type="entry name" value="P-loop containing nucleotide triphosphate hydrolases"/>
    <property type="match status" value="1"/>
</dbReference>
<name>A0A087BLD9_9BIFI</name>
<keyword evidence="1" id="KW-0067">ATP-binding</keyword>
<dbReference type="InterPro" id="IPR027417">
    <property type="entry name" value="P-loop_NTPase"/>
</dbReference>